<organism evidence="4 5">
    <name type="scientific">Mesorhizobium plurifarium</name>
    <dbReference type="NCBI Taxonomy" id="69974"/>
    <lineage>
        <taxon>Bacteria</taxon>
        <taxon>Pseudomonadati</taxon>
        <taxon>Pseudomonadota</taxon>
        <taxon>Alphaproteobacteria</taxon>
        <taxon>Hyphomicrobiales</taxon>
        <taxon>Phyllobacteriaceae</taxon>
        <taxon>Mesorhizobium</taxon>
    </lineage>
</organism>
<dbReference type="Pfam" id="PF01323">
    <property type="entry name" value="DSBA"/>
    <property type="match status" value="1"/>
</dbReference>
<proteinExistence type="inferred from homology"/>
<dbReference type="Gene3D" id="3.40.30.10">
    <property type="entry name" value="Glutaredoxin"/>
    <property type="match status" value="1"/>
</dbReference>
<dbReference type="InterPro" id="IPR044087">
    <property type="entry name" value="NahD-like"/>
</dbReference>
<dbReference type="GO" id="GO:0004602">
    <property type="term" value="F:glutathione peroxidase activity"/>
    <property type="evidence" value="ECO:0007669"/>
    <property type="project" value="TreeGrafter"/>
</dbReference>
<sequence>MAGPICFYFDFASPYAYFAAAQIDRIGEEFGRPVERRPILVWALLKALGIPAPMDPPAKRDYFLKDMQRSAAFHGLPYRHPVKLPLSSHLAARLFHDRRDRLSRDLADALARRLFDAFFVEHKDISDEATLIAIASEIGISEGETLEGMHGQAGRARLEAAVREAIGAGVVGSPYVLVDGEGFFGADRLPQLRWFLAGGGG</sequence>
<feature type="active site" description="Nucleophile" evidence="2">
    <location>
        <position position="13"/>
    </location>
</feature>
<dbReference type="GO" id="GO:0006749">
    <property type="term" value="P:glutathione metabolic process"/>
    <property type="evidence" value="ECO:0007669"/>
    <property type="project" value="TreeGrafter"/>
</dbReference>
<evidence type="ECO:0000313" key="5">
    <source>
        <dbReference type="Proteomes" id="UP000182888"/>
    </source>
</evidence>
<dbReference type="EC" id="5.99.1.4" evidence="1"/>
<evidence type="ECO:0000259" key="3">
    <source>
        <dbReference type="Pfam" id="PF01323"/>
    </source>
</evidence>
<keyword evidence="1" id="KW-0413">Isomerase</keyword>
<evidence type="ECO:0000313" key="4">
    <source>
        <dbReference type="EMBL" id="CDX58755.1"/>
    </source>
</evidence>
<dbReference type="Proteomes" id="UP000182888">
    <property type="component" value="Unassembled WGS sequence"/>
</dbReference>
<dbReference type="InterPro" id="IPR036249">
    <property type="entry name" value="Thioredoxin-like_sf"/>
</dbReference>
<reference evidence="5" key="1">
    <citation type="submission" date="2014-08" db="EMBL/GenBank/DDBJ databases">
        <authorList>
            <person name="Edwards T."/>
        </authorList>
    </citation>
    <scope>NUCLEOTIDE SEQUENCE [LARGE SCALE GENOMIC DNA]</scope>
</reference>
<dbReference type="PANTHER" id="PTHR42943">
    <property type="entry name" value="GLUTATHIONE S-TRANSFERASE KAPPA"/>
    <property type="match status" value="1"/>
</dbReference>
<dbReference type="PIRSF" id="PIRSF006386">
    <property type="entry name" value="HCCAis_GSTk"/>
    <property type="match status" value="1"/>
</dbReference>
<protein>
    <recommendedName>
        <fullName evidence="1">2-hydroxychromene-2-carboxylate isomerase</fullName>
        <ecNumber evidence="1">5.99.1.4</ecNumber>
    </recommendedName>
</protein>
<dbReference type="InterPro" id="IPR051924">
    <property type="entry name" value="GST_Kappa/NadH"/>
</dbReference>
<comment type="similarity">
    <text evidence="1">Belongs to the GST superfamily. NadH family.</text>
</comment>
<dbReference type="SUPFAM" id="SSF52833">
    <property type="entry name" value="Thioredoxin-like"/>
    <property type="match status" value="1"/>
</dbReference>
<evidence type="ECO:0000256" key="2">
    <source>
        <dbReference type="PIRSR" id="PIRSR006386-1"/>
    </source>
</evidence>
<dbReference type="GO" id="GO:1901170">
    <property type="term" value="P:naphthalene catabolic process"/>
    <property type="evidence" value="ECO:0007669"/>
    <property type="project" value="InterPro"/>
</dbReference>
<comment type="catalytic activity">
    <reaction evidence="1">
        <text>2-hydroxychromene-2-carboxylate = (3E)-4-(2-hydroxyphenyl)-2-oxobut-3-enoate</text>
        <dbReference type="Rhea" id="RHEA:27401"/>
        <dbReference type="ChEBI" id="CHEBI:59350"/>
        <dbReference type="ChEBI" id="CHEBI:59353"/>
        <dbReference type="EC" id="5.99.1.4"/>
    </reaction>
</comment>
<dbReference type="InterPro" id="IPR001853">
    <property type="entry name" value="DSBA-like_thioredoxin_dom"/>
</dbReference>
<dbReference type="GO" id="GO:0004364">
    <property type="term" value="F:glutathione transferase activity"/>
    <property type="evidence" value="ECO:0007669"/>
    <property type="project" value="TreeGrafter"/>
</dbReference>
<dbReference type="InterPro" id="IPR014440">
    <property type="entry name" value="HCCAis_GSTk"/>
</dbReference>
<dbReference type="EMBL" id="CCND01000017">
    <property type="protein sequence ID" value="CDX58755.1"/>
    <property type="molecule type" value="Genomic_DNA"/>
</dbReference>
<dbReference type="AlphaFoldDB" id="A0A0K2W0Q2"/>
<accession>A0A0K2W0Q2</accession>
<feature type="domain" description="DSBA-like thioredoxin" evidence="3">
    <location>
        <begin position="5"/>
        <end position="193"/>
    </location>
</feature>
<dbReference type="PANTHER" id="PTHR42943:SF2">
    <property type="entry name" value="GLUTATHIONE S-TRANSFERASE KAPPA 1"/>
    <property type="match status" value="1"/>
</dbReference>
<name>A0A0K2W0Q2_MESPL</name>
<dbReference type="CDD" id="cd03022">
    <property type="entry name" value="DsbA_HCCA_Iso"/>
    <property type="match status" value="1"/>
</dbReference>
<evidence type="ECO:0000256" key="1">
    <source>
        <dbReference type="PIRNR" id="PIRNR006386"/>
    </source>
</evidence>
<dbReference type="GO" id="GO:0018845">
    <property type="term" value="F:2-hydroxychromene-2-carboxylate isomerase activity"/>
    <property type="evidence" value="ECO:0007669"/>
    <property type="project" value="UniProtKB-UniRule"/>
</dbReference>
<gene>
    <name evidence="4" type="ORF">MPL1032_240245</name>
</gene>